<gene>
    <name evidence="1" type="ORF">BpHYR1_040168</name>
</gene>
<accession>A0A3M7QS60</accession>
<protein>
    <submittedName>
        <fullName evidence="1">Uncharacterized protein</fullName>
    </submittedName>
</protein>
<comment type="caution">
    <text evidence="1">The sequence shown here is derived from an EMBL/GenBank/DDBJ whole genome shotgun (WGS) entry which is preliminary data.</text>
</comment>
<dbReference type="AlphaFoldDB" id="A0A3M7QS60"/>
<name>A0A3M7QS60_BRAPC</name>
<proteinExistence type="predicted"/>
<dbReference type="Proteomes" id="UP000276133">
    <property type="component" value="Unassembled WGS sequence"/>
</dbReference>
<reference evidence="1 2" key="1">
    <citation type="journal article" date="2018" name="Sci. Rep.">
        <title>Genomic signatures of local adaptation to the degree of environmental predictability in rotifers.</title>
        <authorList>
            <person name="Franch-Gras L."/>
            <person name="Hahn C."/>
            <person name="Garcia-Roger E.M."/>
            <person name="Carmona M.J."/>
            <person name="Serra M."/>
            <person name="Gomez A."/>
        </authorList>
    </citation>
    <scope>NUCLEOTIDE SEQUENCE [LARGE SCALE GENOMIC DNA]</scope>
    <source>
        <strain evidence="1">HYR1</strain>
    </source>
</reference>
<evidence type="ECO:0000313" key="2">
    <source>
        <dbReference type="Proteomes" id="UP000276133"/>
    </source>
</evidence>
<evidence type="ECO:0000313" key="1">
    <source>
        <dbReference type="EMBL" id="RNA13808.1"/>
    </source>
</evidence>
<dbReference type="EMBL" id="REGN01005325">
    <property type="protein sequence ID" value="RNA13808.1"/>
    <property type="molecule type" value="Genomic_DNA"/>
</dbReference>
<keyword evidence="2" id="KW-1185">Reference proteome</keyword>
<organism evidence="1 2">
    <name type="scientific">Brachionus plicatilis</name>
    <name type="common">Marine rotifer</name>
    <name type="synonym">Brachionus muelleri</name>
    <dbReference type="NCBI Taxonomy" id="10195"/>
    <lineage>
        <taxon>Eukaryota</taxon>
        <taxon>Metazoa</taxon>
        <taxon>Spiralia</taxon>
        <taxon>Gnathifera</taxon>
        <taxon>Rotifera</taxon>
        <taxon>Eurotatoria</taxon>
        <taxon>Monogononta</taxon>
        <taxon>Pseudotrocha</taxon>
        <taxon>Ploima</taxon>
        <taxon>Brachionidae</taxon>
        <taxon>Brachionus</taxon>
    </lineage>
</organism>
<sequence length="84" mass="10094">MNESYNKNQLFYIFFSIIMNKLYYKYFLKNCNNQNNQFFQTIPQNSTIVTYGTEIFLQLEIKQMTGRLIKTKTRDLKSKSGKIN</sequence>